<evidence type="ECO:0000313" key="2">
    <source>
        <dbReference type="Proteomes" id="UP001221757"/>
    </source>
</evidence>
<accession>A0AAD7CY93</accession>
<dbReference type="Proteomes" id="UP001221757">
    <property type="component" value="Unassembled WGS sequence"/>
</dbReference>
<proteinExistence type="predicted"/>
<protein>
    <submittedName>
        <fullName evidence="1">Uncharacterized protein</fullName>
    </submittedName>
</protein>
<gene>
    <name evidence="1" type="ORF">B0H17DRAFT_1209522</name>
</gene>
<dbReference type="EMBL" id="JARKIE010000184">
    <property type="protein sequence ID" value="KAJ7669763.1"/>
    <property type="molecule type" value="Genomic_DNA"/>
</dbReference>
<reference evidence="1" key="1">
    <citation type="submission" date="2023-03" db="EMBL/GenBank/DDBJ databases">
        <title>Massive genome expansion in bonnet fungi (Mycena s.s.) driven by repeated elements and novel gene families across ecological guilds.</title>
        <authorList>
            <consortium name="Lawrence Berkeley National Laboratory"/>
            <person name="Harder C.B."/>
            <person name="Miyauchi S."/>
            <person name="Viragh M."/>
            <person name="Kuo A."/>
            <person name="Thoen E."/>
            <person name="Andreopoulos B."/>
            <person name="Lu D."/>
            <person name="Skrede I."/>
            <person name="Drula E."/>
            <person name="Henrissat B."/>
            <person name="Morin E."/>
            <person name="Kohler A."/>
            <person name="Barry K."/>
            <person name="LaButti K."/>
            <person name="Morin E."/>
            <person name="Salamov A."/>
            <person name="Lipzen A."/>
            <person name="Mereny Z."/>
            <person name="Hegedus B."/>
            <person name="Baldrian P."/>
            <person name="Stursova M."/>
            <person name="Weitz H."/>
            <person name="Taylor A."/>
            <person name="Grigoriev I.V."/>
            <person name="Nagy L.G."/>
            <person name="Martin F."/>
            <person name="Kauserud H."/>
        </authorList>
    </citation>
    <scope>NUCLEOTIDE SEQUENCE</scope>
    <source>
        <strain evidence="1">CBHHK067</strain>
    </source>
</reference>
<name>A0AAD7CY93_MYCRO</name>
<comment type="caution">
    <text evidence="1">The sequence shown here is derived from an EMBL/GenBank/DDBJ whole genome shotgun (WGS) entry which is preliminary data.</text>
</comment>
<evidence type="ECO:0000313" key="1">
    <source>
        <dbReference type="EMBL" id="KAJ7669763.1"/>
    </source>
</evidence>
<dbReference type="AlphaFoldDB" id="A0AAD7CY93"/>
<sequence length="219" mass="24722">MDSPSGVERYHACLLRELRHLVLSWVLSLRDNWITHASLGLPAPHLNYPLPPGFLFGADNRISEAIEWIHEYGAQQIHHRYLVTFGFGLTDSRPSAVSWGISSGDNSLACFRIPRVIFEDSSFEIRPGLVFAGILASLSHSEPVHLSRHVEEARSNCGDPFYFEEYTLHTVSNGRFIRRVGSRPVQRCQVWRCRAYLVYPGPHLCSAHSAEPDQTTVSP</sequence>
<keyword evidence="2" id="KW-1185">Reference proteome</keyword>
<organism evidence="1 2">
    <name type="scientific">Mycena rosella</name>
    <name type="common">Pink bonnet</name>
    <name type="synonym">Agaricus rosellus</name>
    <dbReference type="NCBI Taxonomy" id="1033263"/>
    <lineage>
        <taxon>Eukaryota</taxon>
        <taxon>Fungi</taxon>
        <taxon>Dikarya</taxon>
        <taxon>Basidiomycota</taxon>
        <taxon>Agaricomycotina</taxon>
        <taxon>Agaricomycetes</taxon>
        <taxon>Agaricomycetidae</taxon>
        <taxon>Agaricales</taxon>
        <taxon>Marasmiineae</taxon>
        <taxon>Mycenaceae</taxon>
        <taxon>Mycena</taxon>
    </lineage>
</organism>